<feature type="region of interest" description="Disordered" evidence="1">
    <location>
        <begin position="1"/>
        <end position="100"/>
    </location>
</feature>
<evidence type="ECO:0000256" key="1">
    <source>
        <dbReference type="SAM" id="MobiDB-lite"/>
    </source>
</evidence>
<sequence length="100" mass="11946">MQSEEEEDKEKYNAIRRSQEEVQCNQKKSERSTVQSEEARKKCNAIRRRNTMQSEEVGEKCNQKKAGRNAIKEKPTYQQRKDQPKNYEHYLHSPNKSKQT</sequence>
<name>A0A2K3JW00_TRIPR</name>
<accession>A0A2K3JW00</accession>
<gene>
    <name evidence="2" type="ORF">L195_g050786</name>
</gene>
<dbReference type="EMBL" id="ASHM01078052">
    <property type="protein sequence ID" value="PNX58194.1"/>
    <property type="molecule type" value="Genomic_DNA"/>
</dbReference>
<feature type="compositionally biased region" description="Basic and acidic residues" evidence="1">
    <location>
        <begin position="70"/>
        <end position="91"/>
    </location>
</feature>
<evidence type="ECO:0000313" key="2">
    <source>
        <dbReference type="EMBL" id="PNX58194.1"/>
    </source>
</evidence>
<feature type="compositionally biased region" description="Basic and acidic residues" evidence="1">
    <location>
        <begin position="9"/>
        <end position="20"/>
    </location>
</feature>
<dbReference type="AlphaFoldDB" id="A0A2K3JW00"/>
<reference evidence="2 3" key="1">
    <citation type="journal article" date="2014" name="Am. J. Bot.">
        <title>Genome assembly and annotation for red clover (Trifolium pratense; Fabaceae).</title>
        <authorList>
            <person name="Istvanek J."/>
            <person name="Jaros M."/>
            <person name="Krenek A."/>
            <person name="Repkova J."/>
        </authorList>
    </citation>
    <scope>NUCLEOTIDE SEQUENCE [LARGE SCALE GENOMIC DNA]</scope>
    <source>
        <strain evidence="3">cv. Tatra</strain>
        <tissue evidence="2">Young leaves</tissue>
    </source>
</reference>
<comment type="caution">
    <text evidence="2">The sequence shown here is derived from an EMBL/GenBank/DDBJ whole genome shotgun (WGS) entry which is preliminary data.</text>
</comment>
<protein>
    <submittedName>
        <fullName evidence="2">Uncharacterized protein</fullName>
    </submittedName>
</protein>
<evidence type="ECO:0000313" key="3">
    <source>
        <dbReference type="Proteomes" id="UP000236291"/>
    </source>
</evidence>
<proteinExistence type="predicted"/>
<organism evidence="2 3">
    <name type="scientific">Trifolium pratense</name>
    <name type="common">Red clover</name>
    <dbReference type="NCBI Taxonomy" id="57577"/>
    <lineage>
        <taxon>Eukaryota</taxon>
        <taxon>Viridiplantae</taxon>
        <taxon>Streptophyta</taxon>
        <taxon>Embryophyta</taxon>
        <taxon>Tracheophyta</taxon>
        <taxon>Spermatophyta</taxon>
        <taxon>Magnoliopsida</taxon>
        <taxon>eudicotyledons</taxon>
        <taxon>Gunneridae</taxon>
        <taxon>Pentapetalae</taxon>
        <taxon>rosids</taxon>
        <taxon>fabids</taxon>
        <taxon>Fabales</taxon>
        <taxon>Fabaceae</taxon>
        <taxon>Papilionoideae</taxon>
        <taxon>50 kb inversion clade</taxon>
        <taxon>NPAAA clade</taxon>
        <taxon>Hologalegina</taxon>
        <taxon>IRL clade</taxon>
        <taxon>Trifolieae</taxon>
        <taxon>Trifolium</taxon>
    </lineage>
</organism>
<reference evidence="2 3" key="2">
    <citation type="journal article" date="2017" name="Front. Plant Sci.">
        <title>Gene Classification and Mining of Molecular Markers Useful in Red Clover (Trifolium pratense) Breeding.</title>
        <authorList>
            <person name="Istvanek J."/>
            <person name="Dluhosova J."/>
            <person name="Dluhos P."/>
            <person name="Patkova L."/>
            <person name="Nedelnik J."/>
            <person name="Repkova J."/>
        </authorList>
    </citation>
    <scope>NUCLEOTIDE SEQUENCE [LARGE SCALE GENOMIC DNA]</scope>
    <source>
        <strain evidence="3">cv. Tatra</strain>
        <tissue evidence="2">Young leaves</tissue>
    </source>
</reference>
<dbReference type="Proteomes" id="UP000236291">
    <property type="component" value="Unassembled WGS sequence"/>
</dbReference>
<feature type="compositionally biased region" description="Basic and acidic residues" evidence="1">
    <location>
        <begin position="27"/>
        <end position="41"/>
    </location>
</feature>